<accession>A0A176XGL3</accession>
<dbReference type="PANTHER" id="PTHR30346:SF26">
    <property type="entry name" value="HYDROGEN PEROXIDE-INDUCIBLE GENES ACTIVATOR"/>
    <property type="match status" value="1"/>
</dbReference>
<dbReference type="Proteomes" id="UP000077098">
    <property type="component" value="Unassembled WGS sequence"/>
</dbReference>
<dbReference type="CDD" id="cd08411">
    <property type="entry name" value="PBP2_OxyR"/>
    <property type="match status" value="1"/>
</dbReference>
<dbReference type="InterPro" id="IPR036390">
    <property type="entry name" value="WH_DNA-bd_sf"/>
</dbReference>
<dbReference type="Pfam" id="PF03466">
    <property type="entry name" value="LysR_substrate"/>
    <property type="match status" value="1"/>
</dbReference>
<evidence type="ECO:0000256" key="7">
    <source>
        <dbReference type="ARBA" id="ARBA00067332"/>
    </source>
</evidence>
<gene>
    <name evidence="10" type="ORF">A7J57_00200</name>
</gene>
<evidence type="ECO:0000256" key="3">
    <source>
        <dbReference type="ARBA" id="ARBA00023125"/>
    </source>
</evidence>
<dbReference type="GO" id="GO:0003700">
    <property type="term" value="F:DNA-binding transcription factor activity"/>
    <property type="evidence" value="ECO:0007669"/>
    <property type="project" value="InterPro"/>
</dbReference>
<protein>
    <recommendedName>
        <fullName evidence="7">HTH-type transcriptional regulator TtuA</fullName>
    </recommendedName>
    <alternativeName>
        <fullName evidence="8">Tartrate utilization transcriptional regulator</fullName>
    </alternativeName>
</protein>
<proteinExistence type="inferred from homology"/>
<dbReference type="InterPro" id="IPR005119">
    <property type="entry name" value="LysR_subst-bd"/>
</dbReference>
<keyword evidence="4" id="KW-0010">Activator</keyword>
<dbReference type="InterPro" id="IPR000847">
    <property type="entry name" value="LysR_HTH_N"/>
</dbReference>
<keyword evidence="3" id="KW-0238">DNA-binding</keyword>
<sequence length="314" mass="34479">MNFSGLSLRDLEYIVCVADLANFGRAADQCGVSQPALSVQVRKVERWLGVDIFERSTKRVYITSQGAKIVTQARKVLKEASVLVDFGQSKEKRFDGELKLGAIATLGPYLFPRIVTGLRAAYPNSLLLLSEGMSRELVQALVMGELDAIMLSMPVNNNILQWQKVFHETFVLIGPLGHPATLCGGPAWRDLPSEERLVLSEGHCLREQALRGCRVIDTKKRFATSISALKYMVGAGEGCTLLPAMAVSKIDELTVGVIQQPDAGRDIALVWRKSDTRDQDFKELAILLNALVPTDSAASTTCHCRLIGETYEGR</sequence>
<dbReference type="SUPFAM" id="SSF53850">
    <property type="entry name" value="Periplasmic binding protein-like II"/>
    <property type="match status" value="1"/>
</dbReference>
<evidence type="ECO:0000256" key="8">
    <source>
        <dbReference type="ARBA" id="ARBA00083243"/>
    </source>
</evidence>
<dbReference type="PRINTS" id="PR00039">
    <property type="entry name" value="HTHLYSR"/>
</dbReference>
<feature type="domain" description="HTH lysR-type" evidence="9">
    <location>
        <begin position="6"/>
        <end position="63"/>
    </location>
</feature>
<comment type="function">
    <text evidence="6">Transcriptional regulator of the ttuABCDE tartrate utilization operon.</text>
</comment>
<comment type="similarity">
    <text evidence="1">Belongs to the LysR transcriptional regulatory family.</text>
</comment>
<dbReference type="Gene3D" id="3.40.190.10">
    <property type="entry name" value="Periplasmic binding protein-like II"/>
    <property type="match status" value="2"/>
</dbReference>
<dbReference type="PROSITE" id="PS50931">
    <property type="entry name" value="HTH_LYSR"/>
    <property type="match status" value="1"/>
</dbReference>
<dbReference type="RefSeq" id="WP_063947262.1">
    <property type="nucleotide sequence ID" value="NZ_LXPS01000003.1"/>
</dbReference>
<dbReference type="PANTHER" id="PTHR30346">
    <property type="entry name" value="TRANSCRIPTIONAL DUAL REGULATOR HCAR-RELATED"/>
    <property type="match status" value="1"/>
</dbReference>
<name>A0A176XGL3_AGRTU</name>
<dbReference type="GO" id="GO:0003677">
    <property type="term" value="F:DNA binding"/>
    <property type="evidence" value="ECO:0007669"/>
    <property type="project" value="UniProtKB-KW"/>
</dbReference>
<evidence type="ECO:0000313" key="11">
    <source>
        <dbReference type="Proteomes" id="UP000077098"/>
    </source>
</evidence>
<keyword evidence="2" id="KW-0805">Transcription regulation</keyword>
<evidence type="ECO:0000256" key="4">
    <source>
        <dbReference type="ARBA" id="ARBA00023159"/>
    </source>
</evidence>
<dbReference type="EMBL" id="LXPS01000003">
    <property type="protein sequence ID" value="OAE49093.1"/>
    <property type="molecule type" value="Genomic_DNA"/>
</dbReference>
<reference evidence="10 11" key="1">
    <citation type="submission" date="2016-05" db="EMBL/GenBank/DDBJ databases">
        <authorList>
            <person name="Lavstsen T."/>
            <person name="Jespersen J.S."/>
        </authorList>
    </citation>
    <scope>NUCLEOTIDE SEQUENCE [LARGE SCALE GENOMIC DNA]</scope>
    <source>
        <strain evidence="10 11">KCJ1736</strain>
    </source>
</reference>
<dbReference type="GO" id="GO:0032993">
    <property type="term" value="C:protein-DNA complex"/>
    <property type="evidence" value="ECO:0007669"/>
    <property type="project" value="TreeGrafter"/>
</dbReference>
<evidence type="ECO:0000313" key="10">
    <source>
        <dbReference type="EMBL" id="OAE49093.1"/>
    </source>
</evidence>
<evidence type="ECO:0000256" key="2">
    <source>
        <dbReference type="ARBA" id="ARBA00023015"/>
    </source>
</evidence>
<evidence type="ECO:0000259" key="9">
    <source>
        <dbReference type="PROSITE" id="PS50931"/>
    </source>
</evidence>
<dbReference type="FunFam" id="1.10.10.10:FF:000001">
    <property type="entry name" value="LysR family transcriptional regulator"/>
    <property type="match status" value="1"/>
</dbReference>
<dbReference type="Pfam" id="PF00126">
    <property type="entry name" value="HTH_1"/>
    <property type="match status" value="1"/>
</dbReference>
<comment type="caution">
    <text evidence="10">The sequence shown here is derived from an EMBL/GenBank/DDBJ whole genome shotgun (WGS) entry which is preliminary data.</text>
</comment>
<keyword evidence="5" id="KW-0804">Transcription</keyword>
<dbReference type="Gene3D" id="1.10.10.10">
    <property type="entry name" value="Winged helix-like DNA-binding domain superfamily/Winged helix DNA-binding domain"/>
    <property type="match status" value="1"/>
</dbReference>
<evidence type="ECO:0000256" key="1">
    <source>
        <dbReference type="ARBA" id="ARBA00009437"/>
    </source>
</evidence>
<dbReference type="SUPFAM" id="SSF46785">
    <property type="entry name" value="Winged helix' DNA-binding domain"/>
    <property type="match status" value="1"/>
</dbReference>
<organism evidence="10 11">
    <name type="scientific">Agrobacterium tumefaciens</name>
    <dbReference type="NCBI Taxonomy" id="358"/>
    <lineage>
        <taxon>Bacteria</taxon>
        <taxon>Pseudomonadati</taxon>
        <taxon>Pseudomonadota</taxon>
        <taxon>Alphaproteobacteria</taxon>
        <taxon>Hyphomicrobiales</taxon>
        <taxon>Rhizobiaceae</taxon>
        <taxon>Rhizobium/Agrobacterium group</taxon>
        <taxon>Agrobacterium</taxon>
        <taxon>Agrobacterium tumefaciens complex</taxon>
    </lineage>
</organism>
<dbReference type="InterPro" id="IPR036388">
    <property type="entry name" value="WH-like_DNA-bd_sf"/>
</dbReference>
<dbReference type="AlphaFoldDB" id="A0A176XGL3"/>
<evidence type="ECO:0000256" key="5">
    <source>
        <dbReference type="ARBA" id="ARBA00023163"/>
    </source>
</evidence>
<evidence type="ECO:0000256" key="6">
    <source>
        <dbReference type="ARBA" id="ARBA00054626"/>
    </source>
</evidence>